<proteinExistence type="predicted"/>
<sequence length="137" mass="16143">MQYQRNITQSIISLTLLQIYKLKSKYIKFTILCFKKQLGKLIQISHSFICVLGYDCSKSKQLKKLSYCWYKSVIKNIKPFSRYQLKELGQSWEFNVQLLKKEAERQLHKLFNKGSKKAIQSSSCIIKESSLKQEASY</sequence>
<organism evidence="1 2">
    <name type="scientific">Tetrahymena thermophila (strain SB210)</name>
    <dbReference type="NCBI Taxonomy" id="312017"/>
    <lineage>
        <taxon>Eukaryota</taxon>
        <taxon>Sar</taxon>
        <taxon>Alveolata</taxon>
        <taxon>Ciliophora</taxon>
        <taxon>Intramacronucleata</taxon>
        <taxon>Oligohymenophorea</taxon>
        <taxon>Hymenostomatida</taxon>
        <taxon>Tetrahymenina</taxon>
        <taxon>Tetrahymenidae</taxon>
        <taxon>Tetrahymena</taxon>
    </lineage>
</organism>
<gene>
    <name evidence="1" type="ORF">TTHERM_000658788</name>
</gene>
<evidence type="ECO:0000313" key="1">
    <source>
        <dbReference type="EMBL" id="EWS72030.1"/>
    </source>
</evidence>
<dbReference type="GeneID" id="24440076"/>
<dbReference type="KEGG" id="tet:TTHERM_000658788"/>
<dbReference type="Proteomes" id="UP000009168">
    <property type="component" value="Unassembled WGS sequence"/>
</dbReference>
<dbReference type="EMBL" id="GG662471">
    <property type="protein sequence ID" value="EWS72030.1"/>
    <property type="molecule type" value="Genomic_DNA"/>
</dbReference>
<protein>
    <submittedName>
        <fullName evidence="1">Uncharacterized protein</fullName>
    </submittedName>
</protein>
<keyword evidence="2" id="KW-1185">Reference proteome</keyword>
<dbReference type="RefSeq" id="XP_012655437.1">
    <property type="nucleotide sequence ID" value="XM_012799983.1"/>
</dbReference>
<reference evidence="2" key="1">
    <citation type="journal article" date="2006" name="PLoS Biol.">
        <title>Macronuclear genome sequence of the ciliate Tetrahymena thermophila, a model eukaryote.</title>
        <authorList>
            <person name="Eisen J.A."/>
            <person name="Coyne R.S."/>
            <person name="Wu M."/>
            <person name="Wu D."/>
            <person name="Thiagarajan M."/>
            <person name="Wortman J.R."/>
            <person name="Badger J.H."/>
            <person name="Ren Q."/>
            <person name="Amedeo P."/>
            <person name="Jones K.M."/>
            <person name="Tallon L.J."/>
            <person name="Delcher A.L."/>
            <person name="Salzberg S.L."/>
            <person name="Silva J.C."/>
            <person name="Haas B.J."/>
            <person name="Majoros W.H."/>
            <person name="Farzad M."/>
            <person name="Carlton J.M."/>
            <person name="Smith R.K. Jr."/>
            <person name="Garg J."/>
            <person name="Pearlman R.E."/>
            <person name="Karrer K.M."/>
            <person name="Sun L."/>
            <person name="Manning G."/>
            <person name="Elde N.C."/>
            <person name="Turkewitz A.P."/>
            <person name="Asai D.J."/>
            <person name="Wilkes D.E."/>
            <person name="Wang Y."/>
            <person name="Cai H."/>
            <person name="Collins K."/>
            <person name="Stewart B.A."/>
            <person name="Lee S.R."/>
            <person name="Wilamowska K."/>
            <person name="Weinberg Z."/>
            <person name="Ruzzo W.L."/>
            <person name="Wloga D."/>
            <person name="Gaertig J."/>
            <person name="Frankel J."/>
            <person name="Tsao C.-C."/>
            <person name="Gorovsky M.A."/>
            <person name="Keeling P.J."/>
            <person name="Waller R.F."/>
            <person name="Patron N.J."/>
            <person name="Cherry J.M."/>
            <person name="Stover N.A."/>
            <person name="Krieger C.J."/>
            <person name="del Toro C."/>
            <person name="Ryder H.F."/>
            <person name="Williamson S.C."/>
            <person name="Barbeau R.A."/>
            <person name="Hamilton E.P."/>
            <person name="Orias E."/>
        </authorList>
    </citation>
    <scope>NUCLEOTIDE SEQUENCE [LARGE SCALE GENOMIC DNA]</scope>
    <source>
        <strain evidence="2">SB210</strain>
    </source>
</reference>
<dbReference type="AlphaFoldDB" id="W7WYQ9"/>
<evidence type="ECO:0000313" key="2">
    <source>
        <dbReference type="Proteomes" id="UP000009168"/>
    </source>
</evidence>
<dbReference type="InParanoid" id="W7WYQ9"/>
<accession>W7WYQ9</accession>
<name>W7WYQ9_TETTS</name>